<protein>
    <submittedName>
        <fullName evidence="6">AcrR family transcriptional regulator</fullName>
    </submittedName>
</protein>
<evidence type="ECO:0000313" key="7">
    <source>
        <dbReference type="Proteomes" id="UP000740329"/>
    </source>
</evidence>
<dbReference type="OrthoDB" id="135877at2157"/>
<keyword evidence="1" id="KW-0805">Transcription regulation</keyword>
<dbReference type="AlphaFoldDB" id="A0A8J7S5N7"/>
<evidence type="ECO:0000256" key="2">
    <source>
        <dbReference type="ARBA" id="ARBA00023125"/>
    </source>
</evidence>
<evidence type="ECO:0000256" key="3">
    <source>
        <dbReference type="ARBA" id="ARBA00023163"/>
    </source>
</evidence>
<dbReference type="EMBL" id="JAGGMV010000004">
    <property type="protein sequence ID" value="MBP2201990.1"/>
    <property type="molecule type" value="Genomic_DNA"/>
</dbReference>
<dbReference type="InterPro" id="IPR036271">
    <property type="entry name" value="Tet_transcr_reg_TetR-rel_C_sf"/>
</dbReference>
<dbReference type="SUPFAM" id="SSF48498">
    <property type="entry name" value="Tetracyclin repressor-like, C-terminal domain"/>
    <property type="match status" value="1"/>
</dbReference>
<evidence type="ECO:0000256" key="1">
    <source>
        <dbReference type="ARBA" id="ARBA00023015"/>
    </source>
</evidence>
<comment type="caution">
    <text evidence="6">The sequence shown here is derived from an EMBL/GenBank/DDBJ whole genome shotgun (WGS) entry which is preliminary data.</text>
</comment>
<dbReference type="Pfam" id="PF00440">
    <property type="entry name" value="TetR_N"/>
    <property type="match status" value="1"/>
</dbReference>
<evidence type="ECO:0000259" key="5">
    <source>
        <dbReference type="PROSITE" id="PS50977"/>
    </source>
</evidence>
<feature type="DNA-binding region" description="H-T-H motif" evidence="4">
    <location>
        <begin position="35"/>
        <end position="54"/>
    </location>
</feature>
<evidence type="ECO:0000313" key="6">
    <source>
        <dbReference type="EMBL" id="MBP2201990.1"/>
    </source>
</evidence>
<accession>A0A8J7S5N7</accession>
<keyword evidence="3" id="KW-0804">Transcription</keyword>
<gene>
    <name evidence="6" type="ORF">J3E07_001430</name>
</gene>
<dbReference type="PANTHER" id="PTHR47506:SF6">
    <property type="entry name" value="HTH-TYPE TRANSCRIPTIONAL REPRESSOR NEMR"/>
    <property type="match status" value="1"/>
</dbReference>
<dbReference type="SUPFAM" id="SSF46689">
    <property type="entry name" value="Homeodomain-like"/>
    <property type="match status" value="1"/>
</dbReference>
<evidence type="ECO:0000256" key="4">
    <source>
        <dbReference type="PROSITE-ProRule" id="PRU00335"/>
    </source>
</evidence>
<dbReference type="RefSeq" id="WP_209591506.1">
    <property type="nucleotide sequence ID" value="NZ_JAGGMU010000004.1"/>
</dbReference>
<dbReference type="Gene3D" id="1.10.357.10">
    <property type="entry name" value="Tetracycline Repressor, domain 2"/>
    <property type="match status" value="1"/>
</dbReference>
<keyword evidence="2 4" id="KW-0238">DNA-binding</keyword>
<reference evidence="6" key="1">
    <citation type="submission" date="2021-03" db="EMBL/GenBank/DDBJ databases">
        <title>Genomic Encyclopedia of Type Strains, Phase IV (KMG-V): Genome sequencing to study the core and pangenomes of soil and plant-associated prokaryotes.</title>
        <authorList>
            <person name="Whitman W."/>
        </authorList>
    </citation>
    <scope>NUCLEOTIDE SEQUENCE</scope>
    <source>
        <strain evidence="6">C4</strain>
    </source>
</reference>
<sequence length="205" mass="24275">MNNLKLEKNQNADTREIILQNATELFLNNGYDRTSLNEIAKSSGITKGGIYHYYSSKEKLHDAVIEYIFSKLFNPLLEDIKKEKSFKRIIEIALNLDEEYEEPKTLWDKYKYLKLFIDYLEKTPKSLKEIDTKYNELHRIIEKKFIEAQNSGQIKSEINPVKFTVKLFSIVTGLRHESNRPDIEKYISELKKEFAKELWDSIKIK</sequence>
<dbReference type="InterPro" id="IPR001647">
    <property type="entry name" value="HTH_TetR"/>
</dbReference>
<dbReference type="Proteomes" id="UP000740329">
    <property type="component" value="Unassembled WGS sequence"/>
</dbReference>
<dbReference type="PRINTS" id="PR00455">
    <property type="entry name" value="HTHTETR"/>
</dbReference>
<dbReference type="PROSITE" id="PS50977">
    <property type="entry name" value="HTH_TETR_2"/>
    <property type="match status" value="1"/>
</dbReference>
<name>A0A8J7S5N7_METVO</name>
<organism evidence="6 7">
    <name type="scientific">Methanococcus voltae</name>
    <dbReference type="NCBI Taxonomy" id="2188"/>
    <lineage>
        <taxon>Archaea</taxon>
        <taxon>Methanobacteriati</taxon>
        <taxon>Methanobacteriota</taxon>
        <taxon>Methanomada group</taxon>
        <taxon>Methanococci</taxon>
        <taxon>Methanococcales</taxon>
        <taxon>Methanococcaceae</taxon>
        <taxon>Methanococcus</taxon>
    </lineage>
</organism>
<dbReference type="GO" id="GO:0003677">
    <property type="term" value="F:DNA binding"/>
    <property type="evidence" value="ECO:0007669"/>
    <property type="project" value="UniProtKB-UniRule"/>
</dbReference>
<feature type="domain" description="HTH tetR-type" evidence="5">
    <location>
        <begin position="12"/>
        <end position="72"/>
    </location>
</feature>
<proteinExistence type="predicted"/>
<dbReference type="PANTHER" id="PTHR47506">
    <property type="entry name" value="TRANSCRIPTIONAL REGULATORY PROTEIN"/>
    <property type="match status" value="1"/>
</dbReference>
<dbReference type="InterPro" id="IPR009057">
    <property type="entry name" value="Homeodomain-like_sf"/>
</dbReference>